<evidence type="ECO:0000313" key="5">
    <source>
        <dbReference type="Proteomes" id="UP001085076"/>
    </source>
</evidence>
<comment type="caution">
    <text evidence="4">The sequence shown here is derived from an EMBL/GenBank/DDBJ whole genome shotgun (WGS) entry which is preliminary data.</text>
</comment>
<dbReference type="OrthoDB" id="1901752at2759"/>
<feature type="domain" description="Jacalin-type lectin" evidence="3">
    <location>
        <begin position="15"/>
        <end position="157"/>
    </location>
</feature>
<dbReference type="CDD" id="cd09612">
    <property type="entry name" value="Jacalin"/>
    <property type="match status" value="1"/>
</dbReference>
<dbReference type="SMART" id="SM00915">
    <property type="entry name" value="Jacalin"/>
    <property type="match status" value="1"/>
</dbReference>
<evidence type="ECO:0000259" key="3">
    <source>
        <dbReference type="PROSITE" id="PS51752"/>
    </source>
</evidence>
<sequence length="200" mass="21529">MESGKKEKCAKKIKTIKVGIWGGHGGSAWDDGSYSGIQVITLKYGRCIDSIQVQYSDKTGKPVLAHKHGGIGGNHTSQIKLQPDEFLIGITGHYSPVVHGGTPVICSLTIKSNRRTFGPFGAEEGTPFTLSMEGGFIVGFYGRGGWYLDAIGIYLSHTPTSTNLYQTVQQKIQKLGSMASKQLGYRIPNSASTDTTARTT</sequence>
<dbReference type="Proteomes" id="UP001085076">
    <property type="component" value="Miscellaneous, Linkage group lg05"/>
</dbReference>
<dbReference type="Gene3D" id="2.100.10.30">
    <property type="entry name" value="Jacalin-like lectin domain"/>
    <property type="match status" value="1"/>
</dbReference>
<gene>
    <name evidence="4" type="ORF">J5N97_019341</name>
</gene>
<dbReference type="EMBL" id="JAGGNH010000005">
    <property type="protein sequence ID" value="KAJ0971382.1"/>
    <property type="molecule type" value="Genomic_DNA"/>
</dbReference>
<reference evidence="4" key="1">
    <citation type="submission" date="2021-03" db="EMBL/GenBank/DDBJ databases">
        <authorList>
            <person name="Li Z."/>
            <person name="Yang C."/>
        </authorList>
    </citation>
    <scope>NUCLEOTIDE SEQUENCE</scope>
    <source>
        <strain evidence="4">Dzin_1.0</strain>
        <tissue evidence="4">Leaf</tissue>
    </source>
</reference>
<dbReference type="PROSITE" id="PS51752">
    <property type="entry name" value="JACALIN_LECTIN"/>
    <property type="match status" value="1"/>
</dbReference>
<dbReference type="GO" id="GO:0030246">
    <property type="term" value="F:carbohydrate binding"/>
    <property type="evidence" value="ECO:0007669"/>
    <property type="project" value="UniProtKB-KW"/>
</dbReference>
<accession>A0A9D5CEW7</accession>
<dbReference type="InterPro" id="IPR036404">
    <property type="entry name" value="Jacalin-like_lectin_dom_sf"/>
</dbReference>
<dbReference type="InterPro" id="IPR001229">
    <property type="entry name" value="Jacalin-like_lectin_dom"/>
</dbReference>
<dbReference type="PANTHER" id="PTHR47293:SF15">
    <property type="entry name" value="JACALIN-RELATED LECTIN 19"/>
    <property type="match status" value="1"/>
</dbReference>
<dbReference type="Pfam" id="PF01419">
    <property type="entry name" value="Jacalin"/>
    <property type="match status" value="1"/>
</dbReference>
<comment type="similarity">
    <text evidence="1">Belongs to the jacalin lectin family.</text>
</comment>
<dbReference type="SUPFAM" id="SSF51101">
    <property type="entry name" value="Mannose-binding lectins"/>
    <property type="match status" value="1"/>
</dbReference>
<dbReference type="PANTHER" id="PTHR47293">
    <property type="entry name" value="JACALIN-RELATED LECTIN 3"/>
    <property type="match status" value="1"/>
</dbReference>
<protein>
    <recommendedName>
        <fullName evidence="3">Jacalin-type lectin domain-containing protein</fullName>
    </recommendedName>
</protein>
<evidence type="ECO:0000313" key="4">
    <source>
        <dbReference type="EMBL" id="KAJ0971382.1"/>
    </source>
</evidence>
<keyword evidence="5" id="KW-1185">Reference proteome</keyword>
<reference evidence="4" key="2">
    <citation type="journal article" date="2022" name="Hortic Res">
        <title>The genome of Dioscorea zingiberensis sheds light on the biosynthesis, origin and evolution of the medicinally important diosgenin saponins.</title>
        <authorList>
            <person name="Li Y."/>
            <person name="Tan C."/>
            <person name="Li Z."/>
            <person name="Guo J."/>
            <person name="Li S."/>
            <person name="Chen X."/>
            <person name="Wang C."/>
            <person name="Dai X."/>
            <person name="Yang H."/>
            <person name="Song W."/>
            <person name="Hou L."/>
            <person name="Xu J."/>
            <person name="Tong Z."/>
            <person name="Xu A."/>
            <person name="Yuan X."/>
            <person name="Wang W."/>
            <person name="Yang Q."/>
            <person name="Chen L."/>
            <person name="Sun Z."/>
            <person name="Wang K."/>
            <person name="Pan B."/>
            <person name="Chen J."/>
            <person name="Bao Y."/>
            <person name="Liu F."/>
            <person name="Qi X."/>
            <person name="Gang D.R."/>
            <person name="Wen J."/>
            <person name="Li J."/>
        </authorList>
    </citation>
    <scope>NUCLEOTIDE SEQUENCE</scope>
    <source>
        <strain evidence="4">Dzin_1.0</strain>
    </source>
</reference>
<organism evidence="4 5">
    <name type="scientific">Dioscorea zingiberensis</name>
    <dbReference type="NCBI Taxonomy" id="325984"/>
    <lineage>
        <taxon>Eukaryota</taxon>
        <taxon>Viridiplantae</taxon>
        <taxon>Streptophyta</taxon>
        <taxon>Embryophyta</taxon>
        <taxon>Tracheophyta</taxon>
        <taxon>Spermatophyta</taxon>
        <taxon>Magnoliopsida</taxon>
        <taxon>Liliopsida</taxon>
        <taxon>Dioscoreales</taxon>
        <taxon>Dioscoreaceae</taxon>
        <taxon>Dioscorea</taxon>
    </lineage>
</organism>
<proteinExistence type="inferred from homology"/>
<name>A0A9D5CEW7_9LILI</name>
<evidence type="ECO:0000256" key="1">
    <source>
        <dbReference type="ARBA" id="ARBA00006568"/>
    </source>
</evidence>
<dbReference type="FunFam" id="2.100.10.30:FF:000001">
    <property type="entry name" value="Jacalin-related lectin 33"/>
    <property type="match status" value="1"/>
</dbReference>
<keyword evidence="2" id="KW-0430">Lectin</keyword>
<evidence type="ECO:0000256" key="2">
    <source>
        <dbReference type="ARBA" id="ARBA00022734"/>
    </source>
</evidence>
<dbReference type="InterPro" id="IPR033734">
    <property type="entry name" value="Jacalin-like_lectin_dom_plant"/>
</dbReference>
<dbReference type="AlphaFoldDB" id="A0A9D5CEW7"/>